<keyword evidence="4 6" id="KW-0378">Hydrolase</keyword>
<evidence type="ECO:0000256" key="3">
    <source>
        <dbReference type="ARBA" id="ARBA00022729"/>
    </source>
</evidence>
<dbReference type="AlphaFoldDB" id="A0ABD2YG76"/>
<evidence type="ECO:0000259" key="8">
    <source>
        <dbReference type="Pfam" id="PF17815"/>
    </source>
</evidence>
<gene>
    <name evidence="9" type="ORF">ACH5RR_031780</name>
</gene>
<keyword evidence="5 6" id="KW-0720">Serine protease</keyword>
<evidence type="ECO:0000256" key="2">
    <source>
        <dbReference type="ARBA" id="ARBA00022670"/>
    </source>
</evidence>
<comment type="similarity">
    <text evidence="1 6">Belongs to the peptidase S1B family.</text>
</comment>
<dbReference type="Gene3D" id="3.20.190.20">
    <property type="match status" value="1"/>
</dbReference>
<dbReference type="EMBL" id="JBJUIK010000013">
    <property type="protein sequence ID" value="KAL3506398.1"/>
    <property type="molecule type" value="Genomic_DNA"/>
</dbReference>
<keyword evidence="3" id="KW-0732">Signal</keyword>
<feature type="region of interest" description="Disordered" evidence="7">
    <location>
        <begin position="92"/>
        <end position="129"/>
    </location>
</feature>
<feature type="compositionally biased region" description="Polar residues" evidence="7">
    <location>
        <begin position="117"/>
        <end position="129"/>
    </location>
</feature>
<dbReference type="SUPFAM" id="SSF50494">
    <property type="entry name" value="Trypsin-like serine proteases"/>
    <property type="match status" value="1"/>
</dbReference>
<dbReference type="PRINTS" id="PR00839">
    <property type="entry name" value="V8PROTEASE"/>
</dbReference>
<evidence type="ECO:0000256" key="7">
    <source>
        <dbReference type="SAM" id="MobiDB-lite"/>
    </source>
</evidence>
<dbReference type="SUPFAM" id="SSF50156">
    <property type="entry name" value="PDZ domain-like"/>
    <property type="match status" value="1"/>
</dbReference>
<keyword evidence="2 6" id="KW-0645">Protease</keyword>
<proteinExistence type="inferred from homology"/>
<organism evidence="9 10">
    <name type="scientific">Cinchona calisaya</name>
    <dbReference type="NCBI Taxonomy" id="153742"/>
    <lineage>
        <taxon>Eukaryota</taxon>
        <taxon>Viridiplantae</taxon>
        <taxon>Streptophyta</taxon>
        <taxon>Embryophyta</taxon>
        <taxon>Tracheophyta</taxon>
        <taxon>Spermatophyta</taxon>
        <taxon>Magnoliopsida</taxon>
        <taxon>eudicotyledons</taxon>
        <taxon>Gunneridae</taxon>
        <taxon>Pentapetalae</taxon>
        <taxon>asterids</taxon>
        <taxon>lamiids</taxon>
        <taxon>Gentianales</taxon>
        <taxon>Rubiaceae</taxon>
        <taxon>Cinchonoideae</taxon>
        <taxon>Cinchoneae</taxon>
        <taxon>Cinchona</taxon>
    </lineage>
</organism>
<dbReference type="GO" id="GO:0006508">
    <property type="term" value="P:proteolysis"/>
    <property type="evidence" value="ECO:0007669"/>
    <property type="project" value="UniProtKB-KW"/>
</dbReference>
<dbReference type="InterPro" id="IPR008256">
    <property type="entry name" value="Peptidase_S1B"/>
</dbReference>
<accession>A0ABD2YG76</accession>
<dbReference type="Gene3D" id="2.30.42.10">
    <property type="match status" value="1"/>
</dbReference>
<name>A0ABD2YG76_9GENT</name>
<evidence type="ECO:0000256" key="1">
    <source>
        <dbReference type="ARBA" id="ARBA00008764"/>
    </source>
</evidence>
<dbReference type="InterPro" id="IPR041517">
    <property type="entry name" value="DEGP_PDZ"/>
</dbReference>
<keyword evidence="10" id="KW-1185">Reference proteome</keyword>
<dbReference type="PANTHER" id="PTHR45980">
    <property type="match status" value="1"/>
</dbReference>
<dbReference type="InterPro" id="IPR043504">
    <property type="entry name" value="Peptidase_S1_PA_chymotrypsin"/>
</dbReference>
<protein>
    <recommendedName>
        <fullName evidence="6">Serine protease</fullName>
        <ecNumber evidence="6">3.4.21.-</ecNumber>
    </recommendedName>
</protein>
<evidence type="ECO:0000313" key="10">
    <source>
        <dbReference type="Proteomes" id="UP001630127"/>
    </source>
</evidence>
<evidence type="ECO:0000256" key="6">
    <source>
        <dbReference type="RuleBase" id="RU004296"/>
    </source>
</evidence>
<dbReference type="Proteomes" id="UP001630127">
    <property type="component" value="Unassembled WGS sequence"/>
</dbReference>
<dbReference type="InterPro" id="IPR046449">
    <property type="entry name" value="DEGP_PDZ_sf"/>
</dbReference>
<evidence type="ECO:0000313" key="9">
    <source>
        <dbReference type="EMBL" id="KAL3506398.1"/>
    </source>
</evidence>
<comment type="caution">
    <text evidence="9">The sequence shown here is derived from an EMBL/GenBank/DDBJ whole genome shotgun (WGS) entry which is preliminary data.</text>
</comment>
<evidence type="ECO:0000256" key="5">
    <source>
        <dbReference type="ARBA" id="ARBA00022825"/>
    </source>
</evidence>
<dbReference type="InterPro" id="IPR009003">
    <property type="entry name" value="Peptidase_S1_PA"/>
</dbReference>
<feature type="compositionally biased region" description="Basic and acidic residues" evidence="7">
    <location>
        <begin position="93"/>
        <end position="103"/>
    </location>
</feature>
<dbReference type="PANTHER" id="PTHR45980:SF18">
    <property type="entry name" value="PROTEASE DO-LIKE 9"/>
    <property type="match status" value="1"/>
</dbReference>
<dbReference type="EC" id="3.4.21.-" evidence="6"/>
<dbReference type="Pfam" id="PF17815">
    <property type="entry name" value="PDZ_3"/>
    <property type="match status" value="1"/>
</dbReference>
<evidence type="ECO:0000256" key="4">
    <source>
        <dbReference type="ARBA" id="ARBA00022801"/>
    </source>
</evidence>
<dbReference type="Gene3D" id="2.40.10.10">
    <property type="entry name" value="Trypsin-like serine proteases"/>
    <property type="match status" value="2"/>
</dbReference>
<reference evidence="9 10" key="1">
    <citation type="submission" date="2024-11" db="EMBL/GenBank/DDBJ databases">
        <title>A near-complete genome assembly of Cinchona calisaya.</title>
        <authorList>
            <person name="Lian D.C."/>
            <person name="Zhao X.W."/>
            <person name="Wei L."/>
        </authorList>
    </citation>
    <scope>NUCLEOTIDE SEQUENCE [LARGE SCALE GENOMIC DNA]</scope>
    <source>
        <tissue evidence="9">Nenye</tissue>
    </source>
</reference>
<feature type="domain" description="Protease Do-like PDZ" evidence="8">
    <location>
        <begin position="453"/>
        <end position="592"/>
    </location>
</feature>
<dbReference type="GO" id="GO:0008236">
    <property type="term" value="F:serine-type peptidase activity"/>
    <property type="evidence" value="ECO:0007669"/>
    <property type="project" value="UniProtKB-KW"/>
</dbReference>
<sequence>MRLHATTSRILFSIFPAARTNPIPLQHVTRFHNRPRWCGSESVAAAGVFGPRCSLRASKGFSSAATATATLPPLSTPSGAKNVTLHITLDWGDQDKDKKKEEDQQPNNIAQQPPPSTSTAESDSSVMESSMQRDILLDTVVRVLCKHAEPHHNMPWSSYYTSSSSSGVIIPGKRVLTNAHSVQQQTRVKLKRGGSEKEYQATVLAVGTECDCALLTVEDDEFWEGVTPLEFENSPKLLESVTVVGYPGGQDVPSVTSGVVKCLNGIMYYHSCTMLPGIQIDAVTTPGNSGGPVFNSQWKCIGLAFQGYRFQSISEVIPTKVIQRFIRDYEKNGFPTLGIRWQEMKHENLRKSMGMPPGRSGIFINEIEPTSPESREVFKKSDILLSFDGVKIDNDGKVPCAQDGGRVDYNYILFEKFNGETARVEILRDSKIIERDVKLANHKREILANIKTKPISYYIIGGFVFTSLSEKYLEDKFNYDYEGETPMRMLEKFSGMLKSPEKEIVILSRVVSADINDAYDEDDFEDMEVISLNGVEIKNLKNLASMVENCEDEFLQFDLEDGKRIVVDTKKAKSSNPKIMKKHSIHSAMSDDLLKEIKKKPDTT</sequence>
<dbReference type="Pfam" id="PF13365">
    <property type="entry name" value="Trypsin_2"/>
    <property type="match status" value="1"/>
</dbReference>
<dbReference type="InterPro" id="IPR036034">
    <property type="entry name" value="PDZ_sf"/>
</dbReference>